<evidence type="ECO:0000256" key="2">
    <source>
        <dbReference type="SAM" id="MobiDB-lite"/>
    </source>
</evidence>
<comment type="caution">
    <text evidence="4">The sequence shown here is derived from an EMBL/GenBank/DDBJ whole genome shotgun (WGS) entry which is preliminary data.</text>
</comment>
<feature type="region of interest" description="Disordered" evidence="2">
    <location>
        <begin position="263"/>
        <end position="302"/>
    </location>
</feature>
<keyword evidence="1" id="KW-0863">Zinc-finger</keyword>
<dbReference type="FunFam" id="1.10.220.150:FF:000026">
    <property type="entry name" value="GTPase activating protein for Arf, putative"/>
    <property type="match status" value="1"/>
</dbReference>
<keyword evidence="1" id="KW-0479">Metal-binding</keyword>
<accession>A0A232M6N7</accession>
<dbReference type="Pfam" id="PF01412">
    <property type="entry name" value="ArfGap"/>
    <property type="match status" value="1"/>
</dbReference>
<evidence type="ECO:0000313" key="4">
    <source>
        <dbReference type="EMBL" id="OXV12046.1"/>
    </source>
</evidence>
<feature type="compositionally biased region" description="Low complexity" evidence="2">
    <location>
        <begin position="169"/>
        <end position="185"/>
    </location>
</feature>
<dbReference type="PRINTS" id="PR00405">
    <property type="entry name" value="REVINTRACTNG"/>
</dbReference>
<feature type="domain" description="Arf-GAP" evidence="3">
    <location>
        <begin position="14"/>
        <end position="141"/>
    </location>
</feature>
<keyword evidence="1" id="KW-0862">Zinc</keyword>
<dbReference type="SUPFAM" id="SSF57863">
    <property type="entry name" value="ArfGap/RecO-like zinc finger"/>
    <property type="match status" value="1"/>
</dbReference>
<feature type="compositionally biased region" description="Low complexity" evidence="2">
    <location>
        <begin position="357"/>
        <end position="373"/>
    </location>
</feature>
<dbReference type="GO" id="GO:0005737">
    <property type="term" value="C:cytoplasm"/>
    <property type="evidence" value="ECO:0007669"/>
    <property type="project" value="TreeGrafter"/>
</dbReference>
<evidence type="ECO:0000259" key="3">
    <source>
        <dbReference type="PROSITE" id="PS50115"/>
    </source>
</evidence>
<feature type="compositionally biased region" description="Low complexity" evidence="2">
    <location>
        <begin position="516"/>
        <end position="527"/>
    </location>
</feature>
<dbReference type="InterPro" id="IPR009060">
    <property type="entry name" value="UBA-like_sf"/>
</dbReference>
<sequence length="693" mass="74501">MVSLPSKRQQARNEKALQDLIKAVPGNDRCADCDARNPGWASWNLGVFLCLRCATLHRKIGTHISKVKSLSMDSWTSDQVETMKKNGNAAVNKFYNPRNVRPPVPIDVDEVDSAMERFIRQKYEHQTLEDGKPKPPSRDDSGYQTNRSLEDSPPPLPPKSSRKFGFTLRSVSSASRLSPSSDRQSNPPSVSPRSDTFDFLSSPIPINKPSQIFGASIGETSASFESKLAVLRDMGFPDDKRNATILKGLSGNLEKTVESLVRLGEGSNPGSRSRTPAPKTTPTSGHFPSSLSSPRSTVSTNPFDQLDVVATTNEAQKQVKSYNPFDVPISQTASTSLLEASFQNLQVSPPLFPHSTGGYPSQQGQVPQPPYQQSMTPPVILTPSQRTFGASLHPPNGTHNPFFQPTVAAPSGGVDGTSNLTLNITSTNPFFSQISPQVASTQSSSPLQFSPSATGFEFQKQIGLSANTAPFSFQPLQPPPQQQFPPQLSYRPFGSMTASPNQIGSPHQYPVQPRLSTTQSISQSQPQHLTPQITGRVDKNSILALYKLSPPSAVPEHPLQQAPPVSGHFQLPSNSSHTASVPLPAPGSTPQAQSFNQSAPRRSVTMPEDFGTAPTGTRNPFLSPPASSARPAVQSTAPFSTTSSELRIGLAAKAAPPGLIPRVHMSQASVDISGLQNGRHSPDAFVSLSARYV</sequence>
<dbReference type="PROSITE" id="PS50115">
    <property type="entry name" value="ARFGAP"/>
    <property type="match status" value="1"/>
</dbReference>
<dbReference type="PANTHER" id="PTHR45705">
    <property type="entry name" value="FI20236P1"/>
    <property type="match status" value="1"/>
</dbReference>
<dbReference type="Proteomes" id="UP000243515">
    <property type="component" value="Unassembled WGS sequence"/>
</dbReference>
<dbReference type="InterPro" id="IPR037278">
    <property type="entry name" value="ARFGAP/RecO"/>
</dbReference>
<name>A0A232M6N7_9EURO</name>
<evidence type="ECO:0000256" key="1">
    <source>
        <dbReference type="PROSITE-ProRule" id="PRU00288"/>
    </source>
</evidence>
<dbReference type="EMBL" id="NPHW01002158">
    <property type="protein sequence ID" value="OXV12046.1"/>
    <property type="molecule type" value="Genomic_DNA"/>
</dbReference>
<feature type="compositionally biased region" description="Polar residues" evidence="2">
    <location>
        <begin position="268"/>
        <end position="281"/>
    </location>
</feature>
<feature type="compositionally biased region" description="Low complexity" evidence="2">
    <location>
        <begin position="282"/>
        <end position="300"/>
    </location>
</feature>
<dbReference type="GO" id="GO:0008270">
    <property type="term" value="F:zinc ion binding"/>
    <property type="evidence" value="ECO:0007669"/>
    <property type="project" value="UniProtKB-KW"/>
</dbReference>
<feature type="compositionally biased region" description="Polar residues" evidence="2">
    <location>
        <begin position="588"/>
        <end position="600"/>
    </location>
</feature>
<evidence type="ECO:0000313" key="5">
    <source>
        <dbReference type="Proteomes" id="UP000243515"/>
    </source>
</evidence>
<dbReference type="Gene3D" id="1.10.8.10">
    <property type="entry name" value="DNA helicase RuvA subunit, C-terminal domain"/>
    <property type="match status" value="1"/>
</dbReference>
<dbReference type="Gene3D" id="1.10.220.150">
    <property type="entry name" value="Arf GTPase activating protein"/>
    <property type="match status" value="1"/>
</dbReference>
<feature type="region of interest" description="Disordered" evidence="2">
    <location>
        <begin position="348"/>
        <end position="373"/>
    </location>
</feature>
<protein>
    <recommendedName>
        <fullName evidence="3">Arf-GAP domain-containing protein</fullName>
    </recommendedName>
</protein>
<feature type="region of interest" description="Disordered" evidence="2">
    <location>
        <begin position="554"/>
        <end position="640"/>
    </location>
</feature>
<dbReference type="SMART" id="SM00105">
    <property type="entry name" value="ArfGap"/>
    <property type="match status" value="1"/>
</dbReference>
<organism evidence="4 5">
    <name type="scientific">Elaphomyces granulatus</name>
    <dbReference type="NCBI Taxonomy" id="519963"/>
    <lineage>
        <taxon>Eukaryota</taxon>
        <taxon>Fungi</taxon>
        <taxon>Dikarya</taxon>
        <taxon>Ascomycota</taxon>
        <taxon>Pezizomycotina</taxon>
        <taxon>Eurotiomycetes</taxon>
        <taxon>Eurotiomycetidae</taxon>
        <taxon>Eurotiales</taxon>
        <taxon>Elaphomycetaceae</taxon>
        <taxon>Elaphomyces</taxon>
    </lineage>
</organism>
<dbReference type="PANTHER" id="PTHR45705:SF7">
    <property type="entry name" value="ACTIVATING PROTEIN FOR ARF, PUTATIVE (AFU_ORTHOLOGUE AFUA_4G09120)-RELATED"/>
    <property type="match status" value="1"/>
</dbReference>
<feature type="region of interest" description="Disordered" evidence="2">
    <location>
        <begin position="491"/>
        <end position="534"/>
    </location>
</feature>
<proteinExistence type="predicted"/>
<dbReference type="InterPro" id="IPR001164">
    <property type="entry name" value="ArfGAP_dom"/>
</dbReference>
<dbReference type="GO" id="GO:0005096">
    <property type="term" value="F:GTPase activator activity"/>
    <property type="evidence" value="ECO:0007669"/>
    <property type="project" value="InterPro"/>
</dbReference>
<feature type="compositionally biased region" description="Basic and acidic residues" evidence="2">
    <location>
        <begin position="123"/>
        <end position="141"/>
    </location>
</feature>
<dbReference type="InterPro" id="IPR051718">
    <property type="entry name" value="ARF_GTPase-activating"/>
</dbReference>
<keyword evidence="5" id="KW-1185">Reference proteome</keyword>
<dbReference type="InterPro" id="IPR038508">
    <property type="entry name" value="ArfGAP_dom_sf"/>
</dbReference>
<dbReference type="OrthoDB" id="10266696at2759"/>
<dbReference type="FunFam" id="1.10.8.10:FF:000081">
    <property type="entry name" value="GTPase activating protein for Arf"/>
    <property type="match status" value="1"/>
</dbReference>
<feature type="compositionally biased region" description="Polar residues" evidence="2">
    <location>
        <begin position="496"/>
        <end position="505"/>
    </location>
</feature>
<gene>
    <name evidence="4" type="ORF">Egran_00193</name>
</gene>
<dbReference type="SUPFAM" id="SSF46934">
    <property type="entry name" value="UBA-like"/>
    <property type="match status" value="1"/>
</dbReference>
<reference evidence="4 5" key="1">
    <citation type="journal article" date="2015" name="Environ. Microbiol.">
        <title>Metagenome sequence of Elaphomyces granulatus from sporocarp tissue reveals Ascomycota ectomycorrhizal fingerprints of genome expansion and a Proteobacteria-rich microbiome.</title>
        <authorList>
            <person name="Quandt C.A."/>
            <person name="Kohler A."/>
            <person name="Hesse C.N."/>
            <person name="Sharpton T.J."/>
            <person name="Martin F."/>
            <person name="Spatafora J.W."/>
        </authorList>
    </citation>
    <scope>NUCLEOTIDE SEQUENCE [LARGE SCALE GENOMIC DNA]</scope>
    <source>
        <strain evidence="4 5">OSC145934</strain>
    </source>
</reference>
<dbReference type="AlphaFoldDB" id="A0A232M6N7"/>
<feature type="region of interest" description="Disordered" evidence="2">
    <location>
        <begin position="123"/>
        <end position="203"/>
    </location>
</feature>
<dbReference type="CDD" id="cd08204">
    <property type="entry name" value="ArfGap"/>
    <property type="match status" value="1"/>
</dbReference>